<dbReference type="Proteomes" id="UP000197768">
    <property type="component" value="Unassembled WGS sequence"/>
</dbReference>
<reference evidence="6 7" key="1">
    <citation type="journal article" date="2017" name="Infect. Genet. Evol.">
        <title>Comparative genome analysis of fish pathogen Flavobacterium columnare reveals extensive sequence diversity within the species.</title>
        <authorList>
            <person name="Kayansamruaj P."/>
            <person name="Dong H.T."/>
            <person name="Hirono I."/>
            <person name="Kondo H."/>
            <person name="Senapin S."/>
            <person name="Rodkhum C."/>
        </authorList>
    </citation>
    <scope>NUCLEOTIDE SEQUENCE [LARGE SCALE GENOMIC DNA]</scope>
    <source>
        <strain evidence="6 7">1215</strain>
    </source>
</reference>
<proteinExistence type="predicted"/>
<keyword evidence="3" id="KW-0677">Repeat</keyword>
<dbReference type="Pfam" id="PF18962">
    <property type="entry name" value="Por_Secre_tail"/>
    <property type="match status" value="1"/>
</dbReference>
<dbReference type="Gene3D" id="3.80.10.10">
    <property type="entry name" value="Ribonuclease Inhibitor"/>
    <property type="match status" value="2"/>
</dbReference>
<name>A0A246GFY7_9FLAO</name>
<comment type="caution">
    <text evidence="6">The sequence shown here is derived from an EMBL/GenBank/DDBJ whole genome shotgun (WGS) entry which is preliminary data.</text>
</comment>
<dbReference type="SUPFAM" id="SSF52058">
    <property type="entry name" value="L domain-like"/>
    <property type="match status" value="1"/>
</dbReference>
<organism evidence="6 7">
    <name type="scientific">Flavobacterium davisii</name>
    <dbReference type="NCBI Taxonomy" id="2906077"/>
    <lineage>
        <taxon>Bacteria</taxon>
        <taxon>Pseudomonadati</taxon>
        <taxon>Bacteroidota</taxon>
        <taxon>Flavobacteriia</taxon>
        <taxon>Flavobacteriales</taxon>
        <taxon>Flavobacteriaceae</taxon>
        <taxon>Flavobacterium</taxon>
    </lineage>
</organism>
<evidence type="ECO:0000256" key="1">
    <source>
        <dbReference type="ARBA" id="ARBA00022614"/>
    </source>
</evidence>
<dbReference type="InterPro" id="IPR026444">
    <property type="entry name" value="Secre_tail"/>
</dbReference>
<keyword evidence="2" id="KW-0732">Signal</keyword>
<feature type="domain" description="DUF7619" evidence="5">
    <location>
        <begin position="597"/>
        <end position="727"/>
    </location>
</feature>
<feature type="domain" description="Secretion system C-terminal sorting" evidence="4">
    <location>
        <begin position="744"/>
        <end position="814"/>
    </location>
</feature>
<dbReference type="InterPro" id="IPR055353">
    <property type="entry name" value="DUF7619"/>
</dbReference>
<evidence type="ECO:0000256" key="3">
    <source>
        <dbReference type="ARBA" id="ARBA00022737"/>
    </source>
</evidence>
<accession>A0A246GFY7</accession>
<dbReference type="InterPro" id="IPR032675">
    <property type="entry name" value="LRR_dom_sf"/>
</dbReference>
<evidence type="ECO:0000256" key="2">
    <source>
        <dbReference type="ARBA" id="ARBA00022729"/>
    </source>
</evidence>
<sequence>ASIYFNFNTNPLEKVDFEKLNFEILDFTAFPLLKILRVSDFPSLISMTLTSNLNLKSLDVSKVPQLPSLIIPSSILETLRVDNLPQLTSLYCNDKQLNSLTVSNLPNLGSLFCFNNKLSSLSFLNVPNLEVLHCYNNLMSSLDVNNLNNLQVLICSKNKLPLLDVSSLINCKIIDCSENLLSLLNVNGLVNLKSLKCDHNQISSLNVINLSNLSFLLCSYNQLSSLNFSGLRNLSSLVCSHNQLTSIDMNALTSIRYFSCGYNQLASLDMSNASNLVFFECSGNQLTNLDLSNSVLLDELYCSGLPLLKTILFKNGSNESIIDISDNLSLIYICADDSQLTQVQNLIIQNGYSNCNLNSYCSFTPGGIFYTIQGNNNFDINNNGCDLIDPIFPNLKLNLANGRNTGSFITNNTGSFSIPLQAGTHTISPVLENPTYFTVSPATTTVTFPTQASPFTQNFCVTPKGTHSDVEISVVPIDRARPGFDAKYKIVYKNKGNQVENGGVNLSFDDAKMDYVLSSSVFNGQARNQLTWNYTNLQPFETRSIDVVFNINSPMETPAVNGGDVLNYTATISTAHTDELPSDNSFTLNQTVVNSFDPNDITCLEGATVSSAKVGDYVHYMIRFENTGSANATNIVVKDVVNSAKYDVNSIVPINGSHDFYTRINGDNVEFIFENINLPFTDATNDGYVSFKIKTKASLVTGDTFSKNANIYFDYNFPITTNTVTTTIAALANQDFEFGTYFNLFPNPASSYLNIETKADIELYSVQVYNALGQLVLVQPQTQNTKTIDVSSLTTGNYFIKINSNKGTSNTKFIKQ</sequence>
<dbReference type="InterPro" id="IPR052574">
    <property type="entry name" value="CDIRP"/>
</dbReference>
<evidence type="ECO:0000313" key="6">
    <source>
        <dbReference type="EMBL" id="OWP83064.1"/>
    </source>
</evidence>
<dbReference type="Pfam" id="PF24595">
    <property type="entry name" value="DUF7619"/>
    <property type="match status" value="1"/>
</dbReference>
<dbReference type="RefSeq" id="WP_088394391.1">
    <property type="nucleotide sequence ID" value="NZ_MTCZ01000176.1"/>
</dbReference>
<dbReference type="PANTHER" id="PTHR47566">
    <property type="match status" value="1"/>
</dbReference>
<dbReference type="EMBL" id="MTCZ01000176">
    <property type="protein sequence ID" value="OWP83064.1"/>
    <property type="molecule type" value="Genomic_DNA"/>
</dbReference>
<dbReference type="NCBIfam" id="TIGR01451">
    <property type="entry name" value="B_ant_repeat"/>
    <property type="match status" value="1"/>
</dbReference>
<evidence type="ECO:0000313" key="7">
    <source>
        <dbReference type="Proteomes" id="UP000197768"/>
    </source>
</evidence>
<dbReference type="PANTHER" id="PTHR47566:SF1">
    <property type="entry name" value="PROTEIN NUD1"/>
    <property type="match status" value="1"/>
</dbReference>
<dbReference type="GO" id="GO:0035591">
    <property type="term" value="F:signaling adaptor activity"/>
    <property type="evidence" value="ECO:0007669"/>
    <property type="project" value="TreeGrafter"/>
</dbReference>
<evidence type="ECO:0000259" key="4">
    <source>
        <dbReference type="Pfam" id="PF18962"/>
    </source>
</evidence>
<keyword evidence="1" id="KW-0433">Leucine-rich repeat</keyword>
<feature type="non-terminal residue" evidence="6">
    <location>
        <position position="1"/>
    </location>
</feature>
<evidence type="ECO:0000259" key="5">
    <source>
        <dbReference type="Pfam" id="PF24595"/>
    </source>
</evidence>
<gene>
    <name evidence="6" type="ORF">BWK59_12510</name>
</gene>
<dbReference type="AlphaFoldDB" id="A0A246GFY7"/>
<dbReference type="InterPro" id="IPR047589">
    <property type="entry name" value="DUF11_rpt"/>
</dbReference>
<protein>
    <submittedName>
        <fullName evidence="6">Uncharacterized protein</fullName>
    </submittedName>
</protein>
<dbReference type="NCBIfam" id="TIGR04183">
    <property type="entry name" value="Por_Secre_tail"/>
    <property type="match status" value="1"/>
</dbReference>